<name>A0ACC1TRP0_9AGAR</name>
<dbReference type="Proteomes" id="UP001163835">
    <property type="component" value="Unassembled WGS sequence"/>
</dbReference>
<accession>A0ACC1TRP0</accession>
<keyword evidence="1" id="KW-0346">Stress response</keyword>
<reference evidence="1" key="1">
    <citation type="submission" date="2022-09" db="EMBL/GenBank/DDBJ databases">
        <title>A Global Phylogenomic Analysis of the Shiitake Genus Lentinula.</title>
        <authorList>
            <consortium name="DOE Joint Genome Institute"/>
            <person name="Sierra-Patev S."/>
            <person name="Min B."/>
            <person name="Naranjo-Ortiz M."/>
            <person name="Looney B."/>
            <person name="Konkel Z."/>
            <person name="Slot J.C."/>
            <person name="Sakamoto Y."/>
            <person name="Steenwyk J.L."/>
            <person name="Rokas A."/>
            <person name="Carro J."/>
            <person name="Camarero S."/>
            <person name="Ferreira P."/>
            <person name="Molpeceres G."/>
            <person name="Ruiz-Duenas F.J."/>
            <person name="Serrano A."/>
            <person name="Henrissat B."/>
            <person name="Drula E."/>
            <person name="Hughes K.W."/>
            <person name="Mata J.L."/>
            <person name="Ishikawa N.K."/>
            <person name="Vargas-Isla R."/>
            <person name="Ushijima S."/>
            <person name="Smith C.A."/>
            <person name="Ahrendt S."/>
            <person name="Andreopoulos W."/>
            <person name="He G."/>
            <person name="Labutti K."/>
            <person name="Lipzen A."/>
            <person name="Ng V."/>
            <person name="Riley R."/>
            <person name="Sandor L."/>
            <person name="Barry K."/>
            <person name="Martinez A.T."/>
            <person name="Xiao Y."/>
            <person name="Gibbons J.G."/>
            <person name="Terashima K."/>
            <person name="Grigoriev I.V."/>
            <person name="Hibbett D.S."/>
        </authorList>
    </citation>
    <scope>NUCLEOTIDE SEQUENCE</scope>
    <source>
        <strain evidence="1">TMI1499</strain>
    </source>
</reference>
<gene>
    <name evidence="1" type="ORF">F5876DRAFT_79763</name>
</gene>
<keyword evidence="2" id="KW-1185">Reference proteome</keyword>
<evidence type="ECO:0000313" key="1">
    <source>
        <dbReference type="EMBL" id="KAJ3807387.1"/>
    </source>
</evidence>
<sequence length="83" mass="8827">MSDNARESFGEKTKAAVVPDSQKSLTTRAKETVEGKADSAASTAQPQSKKSTPQKIGDTLSNNSNENDQSLLDKTNDTLGLNK</sequence>
<organism evidence="1 2">
    <name type="scientific">Lentinula aff. lateritia</name>
    <dbReference type="NCBI Taxonomy" id="2804960"/>
    <lineage>
        <taxon>Eukaryota</taxon>
        <taxon>Fungi</taxon>
        <taxon>Dikarya</taxon>
        <taxon>Basidiomycota</taxon>
        <taxon>Agaricomycotina</taxon>
        <taxon>Agaricomycetes</taxon>
        <taxon>Agaricomycetidae</taxon>
        <taxon>Agaricales</taxon>
        <taxon>Marasmiineae</taxon>
        <taxon>Omphalotaceae</taxon>
        <taxon>Lentinula</taxon>
    </lineage>
</organism>
<proteinExistence type="predicted"/>
<evidence type="ECO:0000313" key="2">
    <source>
        <dbReference type="Proteomes" id="UP001163835"/>
    </source>
</evidence>
<protein>
    <submittedName>
        <fullName evidence="1">Heat shock protein 9/12-domain-containing protein</fullName>
    </submittedName>
</protein>
<comment type="caution">
    <text evidence="1">The sequence shown here is derived from an EMBL/GenBank/DDBJ whole genome shotgun (WGS) entry which is preliminary data.</text>
</comment>
<dbReference type="EMBL" id="MU795311">
    <property type="protein sequence ID" value="KAJ3807387.1"/>
    <property type="molecule type" value="Genomic_DNA"/>
</dbReference>